<sequence length="417" mass="42668">MTFTGSVLLAFVFAAVVHAAGDKAQAKALGNSKDAAQACFGDATPFFLPGDPDKVLNCCIAPRSVTWFDQTAQIGECCSPGQTWTGNQTTLEGGCCDGGQNWSQDKASGLGGCCAPSLVFVGDRATKTGGCCTAGMSWLNGKCAQSPPRATCQDLADPVCGDTDDLGIQYGHCYILKFPDGTQLGSNHDGPAYAKDGFFKDIPFKVCRSTTDCALGEAVPTDGQFLLQDQMGRPENAKGTIGWVDNGAGGTHIKFNTNAAQAGVFEGIPACSGGKCFIRLRRIGATCPMPDHGLTFWPNPKVSMMISFTETACSGPDAPFVPVTSANPAGLLNAFRAPRPSHPGSNASPAAPVSQQAPSSLVASATSARASATEAAVSAAREGVSATVAAASAAESAPATSASPASARAILPRLNWA</sequence>
<reference evidence="3" key="1">
    <citation type="submission" date="2019-07" db="EMBL/GenBank/DDBJ databases">
        <authorList>
            <person name="Palmer J.M."/>
        </authorList>
    </citation>
    <scope>NUCLEOTIDE SEQUENCE</scope>
    <source>
        <strain evidence="3">PC9</strain>
    </source>
</reference>
<keyword evidence="4" id="KW-1185">Reference proteome</keyword>
<gene>
    <name evidence="3" type="ORF">PC9H_000436</name>
</gene>
<feature type="chain" id="PRO_5034142275" evidence="2">
    <location>
        <begin position="20"/>
        <end position="417"/>
    </location>
</feature>
<comment type="caution">
    <text evidence="3">The sequence shown here is derived from an EMBL/GenBank/DDBJ whole genome shotgun (WGS) entry which is preliminary data.</text>
</comment>
<feature type="signal peptide" evidence="2">
    <location>
        <begin position="1"/>
        <end position="19"/>
    </location>
</feature>
<organism evidence="3 4">
    <name type="scientific">Pleurotus ostreatus</name>
    <name type="common">Oyster mushroom</name>
    <name type="synonym">White-rot fungus</name>
    <dbReference type="NCBI Taxonomy" id="5322"/>
    <lineage>
        <taxon>Eukaryota</taxon>
        <taxon>Fungi</taxon>
        <taxon>Dikarya</taxon>
        <taxon>Basidiomycota</taxon>
        <taxon>Agaricomycotina</taxon>
        <taxon>Agaricomycetes</taxon>
        <taxon>Agaricomycetidae</taxon>
        <taxon>Agaricales</taxon>
        <taxon>Pleurotineae</taxon>
        <taxon>Pleurotaceae</taxon>
        <taxon>Pleurotus</taxon>
    </lineage>
</organism>
<evidence type="ECO:0000313" key="4">
    <source>
        <dbReference type="Proteomes" id="UP000623687"/>
    </source>
</evidence>
<dbReference type="VEuPathDB" id="FungiDB:PC9H_000436"/>
<dbReference type="Proteomes" id="UP000623687">
    <property type="component" value="Unassembled WGS sequence"/>
</dbReference>
<feature type="compositionally biased region" description="Low complexity" evidence="1">
    <location>
        <begin position="347"/>
        <end position="365"/>
    </location>
</feature>
<feature type="region of interest" description="Disordered" evidence="1">
    <location>
        <begin position="333"/>
        <end position="365"/>
    </location>
</feature>
<evidence type="ECO:0000256" key="1">
    <source>
        <dbReference type="SAM" id="MobiDB-lite"/>
    </source>
</evidence>
<evidence type="ECO:0000256" key="2">
    <source>
        <dbReference type="SAM" id="SignalP"/>
    </source>
</evidence>
<dbReference type="OrthoDB" id="2976692at2759"/>
<dbReference type="RefSeq" id="XP_036635937.1">
    <property type="nucleotide sequence ID" value="XM_036770092.1"/>
</dbReference>
<proteinExistence type="predicted"/>
<evidence type="ECO:0000313" key="3">
    <source>
        <dbReference type="EMBL" id="KAF7440093.1"/>
    </source>
</evidence>
<name>A0A8H7DXT6_PLEOS</name>
<protein>
    <submittedName>
        <fullName evidence="3">Uncharacterized protein</fullName>
    </submittedName>
</protein>
<dbReference type="AlphaFoldDB" id="A0A8H7DXT6"/>
<dbReference type="GeneID" id="59370277"/>
<accession>A0A8H7DXT6</accession>
<dbReference type="EMBL" id="JACETU010000001">
    <property type="protein sequence ID" value="KAF7440093.1"/>
    <property type="molecule type" value="Genomic_DNA"/>
</dbReference>
<keyword evidence="2" id="KW-0732">Signal</keyword>